<evidence type="ECO:0000256" key="9">
    <source>
        <dbReference type="SAM" id="MobiDB-lite"/>
    </source>
</evidence>
<feature type="transmembrane region" description="Helical" evidence="10">
    <location>
        <begin position="1120"/>
        <end position="1140"/>
    </location>
</feature>
<dbReference type="RefSeq" id="XP_017773751.1">
    <property type="nucleotide sequence ID" value="XM_017918262.1"/>
</dbReference>
<feature type="transmembrane region" description="Helical" evidence="10">
    <location>
        <begin position="411"/>
        <end position="432"/>
    </location>
</feature>
<evidence type="ECO:0000313" key="13">
    <source>
        <dbReference type="RefSeq" id="XP_017773751.1"/>
    </source>
</evidence>
<evidence type="ECO:0000256" key="5">
    <source>
        <dbReference type="ARBA" id="ARBA00022741"/>
    </source>
</evidence>
<keyword evidence="12" id="KW-1185">Reference proteome</keyword>
<dbReference type="Proteomes" id="UP000695000">
    <property type="component" value="Unplaced"/>
</dbReference>
<feature type="compositionally biased region" description="Polar residues" evidence="9">
    <location>
        <begin position="10"/>
        <end position="29"/>
    </location>
</feature>
<feature type="transmembrane region" description="Helical" evidence="10">
    <location>
        <begin position="551"/>
        <end position="575"/>
    </location>
</feature>
<keyword evidence="8 10" id="KW-0472">Membrane</keyword>
<keyword evidence="7 10" id="KW-1133">Transmembrane helix</keyword>
<dbReference type="Gene3D" id="3.40.50.300">
    <property type="entry name" value="P-loop containing nucleotide triphosphate hydrolases"/>
    <property type="match status" value="2"/>
</dbReference>
<feature type="transmembrane region" description="Helical" evidence="10">
    <location>
        <begin position="1228"/>
        <end position="1248"/>
    </location>
</feature>
<evidence type="ECO:0000256" key="6">
    <source>
        <dbReference type="ARBA" id="ARBA00022840"/>
    </source>
</evidence>
<feature type="domain" description="ABC transporter" evidence="11">
    <location>
        <begin position="731"/>
        <end position="971"/>
    </location>
</feature>
<dbReference type="SUPFAM" id="SSF52540">
    <property type="entry name" value="P-loop containing nucleoside triphosphate hydrolases"/>
    <property type="match status" value="2"/>
</dbReference>
<evidence type="ECO:0000256" key="2">
    <source>
        <dbReference type="ARBA" id="ARBA00005814"/>
    </source>
</evidence>
<dbReference type="PROSITE" id="PS50893">
    <property type="entry name" value="ABC_TRANSPORTER_2"/>
    <property type="match status" value="2"/>
</dbReference>
<dbReference type="InterPro" id="IPR003439">
    <property type="entry name" value="ABC_transporter-like_ATP-bd"/>
</dbReference>
<feature type="transmembrane region" description="Helical" evidence="10">
    <location>
        <begin position="637"/>
        <end position="661"/>
    </location>
</feature>
<evidence type="ECO:0000256" key="7">
    <source>
        <dbReference type="ARBA" id="ARBA00022989"/>
    </source>
</evidence>
<protein>
    <submittedName>
        <fullName evidence="13">ABC transporter G family member 2-like</fullName>
    </submittedName>
</protein>
<evidence type="ECO:0000256" key="10">
    <source>
        <dbReference type="SAM" id="Phobius"/>
    </source>
</evidence>
<organism evidence="12 13">
    <name type="scientific">Nicrophorus vespilloides</name>
    <name type="common">Boreal carrion beetle</name>
    <dbReference type="NCBI Taxonomy" id="110193"/>
    <lineage>
        <taxon>Eukaryota</taxon>
        <taxon>Metazoa</taxon>
        <taxon>Ecdysozoa</taxon>
        <taxon>Arthropoda</taxon>
        <taxon>Hexapoda</taxon>
        <taxon>Insecta</taxon>
        <taxon>Pterygota</taxon>
        <taxon>Neoptera</taxon>
        <taxon>Endopterygota</taxon>
        <taxon>Coleoptera</taxon>
        <taxon>Polyphaga</taxon>
        <taxon>Staphyliniformia</taxon>
        <taxon>Silphidae</taxon>
        <taxon>Nicrophorinae</taxon>
        <taxon>Nicrophorus</taxon>
    </lineage>
</organism>
<feature type="transmembrane region" description="Helical" evidence="10">
    <location>
        <begin position="523"/>
        <end position="544"/>
    </location>
</feature>
<keyword evidence="4 10" id="KW-0812">Transmembrane</keyword>
<accession>A0ABM1MGQ1</accession>
<dbReference type="InterPro" id="IPR017871">
    <property type="entry name" value="ABC_transporter-like_CS"/>
</dbReference>
<dbReference type="Pfam" id="PF00005">
    <property type="entry name" value="ABC_tran"/>
    <property type="match status" value="2"/>
</dbReference>
<keyword evidence="3" id="KW-0813">Transport</keyword>
<feature type="transmembrane region" description="Helical" evidence="10">
    <location>
        <begin position="1312"/>
        <end position="1333"/>
    </location>
</feature>
<dbReference type="PROSITE" id="PS00211">
    <property type="entry name" value="ABC_TRANSPORTER_1"/>
    <property type="match status" value="2"/>
</dbReference>
<dbReference type="InterPro" id="IPR003593">
    <property type="entry name" value="AAA+_ATPase"/>
</dbReference>
<dbReference type="CDD" id="cd03213">
    <property type="entry name" value="ABCG_EPDR"/>
    <property type="match status" value="2"/>
</dbReference>
<sequence>MATKEDKNKTANSPLNCCQSNDSLTSTSTGNDDVNICEAMNNFVISPKRKQSTSNNNILMHKKLNKTFPKRDPVNLKFDDVTFTATSWNFNKSLQRESKQILHGVSGEFKSGELTVIMGPSGAGKSTLLNGLAGYITRGFHGNVMYNDEIRDGSPRFKKLVAYIPQDEELRLSLTVIENMMLAADLKLGYSVSAEYKLQQVEELLEILGLERCHSTLTSRLSGGQRKRLAIALELLSNPPILFLDEPTTGLDSLSCSQCIALLKKLAQEGRTVICTIHQPSALLFEMFDHLYVLAEGKRIYDGTIKQLLPHLSKAGLQCPSFHNPADFLMEVAIGEYGTDVKMLVKLANENIQRPEVRNLNDKEKEMLSSSKLMTRSIEEIVHYTTPKPANSLMQFLLLYKRNLMIAKRQYMVMMNRFMSHVLIAFLFGYLYKDVGFNANTILANYVYLYGSLLLVVYTGQMSVTISFPLEMKVLCREHFNRWFKLTPYLLSMLLIEIPFQIACTWVYVAITYWLTGQLVDERLYFFIIFCTLGTLCAQSWGYFIGSTTPISIAVFVGPVLACLFSVFGFCIRYVDTPVLFRWLYHLSYFRAGFHGLTYAIYGLPRKELFCPDEDLYCHYQDPTKFLREMDVVDINLWTNMSIIVLITFVMHASTYVTIWIKLNKRSQRARTVNVVSIQNMDAGSSSKAAVPRIKNLAKRPDSLKLELLTIHEDSVRKSFTPAQNDNDVHIGFRNLTYSVREGLFKNRRRKLINEINGDFYAGELTAIMGPSGSGKSTLMNILAGYTTNGVDGTLLVNEELREENSFRKNSCYIMQDDNLQPLLTVMEAMLVAANLKLNPEISPKDKQKRTKEILEAMGLWESRKVRTSSLSGGQRKRLAIALELLKNPQVMFFDEPTSGLDSSTTKQCIMLLKQLAQEGKTVVCTIHQPSATVFEMFDHLYAIADGSCIYQGSIKGLIPYLDQSGLHCPSYHNPADYLLEVATGEYGCHVEHLMGKSQNGLCNDWRKSQRDTLQIQSIEHIDKMMKNGLLTPVKAPPVTFPMLTMVKERKSTTCFDSNYETSFIYQLFVLLKRTFLILSRDRTLTYSRISTHAAVALFIGILYYGIGEDAFNVLNNFNYMFFSVMFLMLTAFNCVTTTFPSEMPIIIREHFNRWYSLKAYYLAITLADIPIQMISTFIYVLITYYMTSQPVETFRMLLFLVMCVLVSLVSQSFGLFIGACMDVKNGVIFGPFCFLPFTIFSGFFVQLNNAHPYMQWVFHISFLKYGFEGLVLSVFGYDRGKIPCNADYCHFVYPEKFLDEMDMENAVYSHSVYFLIGLVIFLRILAFLALFVQIRRKR</sequence>
<evidence type="ECO:0000313" key="12">
    <source>
        <dbReference type="Proteomes" id="UP000695000"/>
    </source>
</evidence>
<feature type="transmembrane region" description="Helical" evidence="10">
    <location>
        <begin position="1161"/>
        <end position="1186"/>
    </location>
</feature>
<comment type="subcellular location">
    <subcellularLocation>
        <location evidence="1">Membrane</location>
        <topology evidence="1">Multi-pass membrane protein</topology>
    </subcellularLocation>
</comment>
<keyword evidence="5" id="KW-0547">Nucleotide-binding</keyword>
<dbReference type="Pfam" id="PF19055">
    <property type="entry name" value="ABC2_membrane_7"/>
    <property type="match status" value="2"/>
</dbReference>
<feature type="transmembrane region" description="Helical" evidence="10">
    <location>
        <begin position="489"/>
        <end position="511"/>
    </location>
</feature>
<dbReference type="GeneID" id="108560630"/>
<evidence type="ECO:0000256" key="3">
    <source>
        <dbReference type="ARBA" id="ARBA00022448"/>
    </source>
</evidence>
<dbReference type="InterPro" id="IPR013525">
    <property type="entry name" value="ABC2_TM"/>
</dbReference>
<reference evidence="13" key="1">
    <citation type="submission" date="2025-08" db="UniProtKB">
        <authorList>
            <consortium name="RefSeq"/>
        </authorList>
    </citation>
    <scope>IDENTIFICATION</scope>
    <source>
        <tissue evidence="13">Whole Larva</tissue>
    </source>
</reference>
<feature type="transmembrane region" description="Helical" evidence="10">
    <location>
        <begin position="1198"/>
        <end position="1221"/>
    </location>
</feature>
<feature type="region of interest" description="Disordered" evidence="9">
    <location>
        <begin position="1"/>
        <end position="29"/>
    </location>
</feature>
<dbReference type="InterPro" id="IPR027417">
    <property type="entry name" value="P-loop_NTPase"/>
</dbReference>
<evidence type="ECO:0000256" key="4">
    <source>
        <dbReference type="ARBA" id="ARBA00022692"/>
    </source>
</evidence>
<evidence type="ECO:0000256" key="8">
    <source>
        <dbReference type="ARBA" id="ARBA00023136"/>
    </source>
</evidence>
<dbReference type="PANTHER" id="PTHR48041:SF133">
    <property type="entry name" value="GH24286P"/>
    <property type="match status" value="1"/>
</dbReference>
<evidence type="ECO:0000256" key="1">
    <source>
        <dbReference type="ARBA" id="ARBA00004141"/>
    </source>
</evidence>
<proteinExistence type="inferred from homology"/>
<feature type="transmembrane region" description="Helical" evidence="10">
    <location>
        <begin position="1090"/>
        <end position="1108"/>
    </location>
</feature>
<keyword evidence="6" id="KW-0067">ATP-binding</keyword>
<dbReference type="InterPro" id="IPR050352">
    <property type="entry name" value="ABCG_transporters"/>
</dbReference>
<dbReference type="SMART" id="SM00382">
    <property type="entry name" value="AAA"/>
    <property type="match status" value="2"/>
</dbReference>
<name>A0ABM1MGQ1_NICVS</name>
<comment type="similarity">
    <text evidence="2">Belongs to the ABC transporter superfamily. ABCG family. Eye pigment precursor importer (TC 3.A.1.204) subfamily.</text>
</comment>
<feature type="domain" description="ABC transporter" evidence="11">
    <location>
        <begin position="76"/>
        <end position="321"/>
    </location>
</feature>
<gene>
    <name evidence="13" type="primary">LOC108560630</name>
</gene>
<evidence type="ECO:0000259" key="11">
    <source>
        <dbReference type="PROSITE" id="PS50893"/>
    </source>
</evidence>
<dbReference type="Pfam" id="PF01061">
    <property type="entry name" value="ABC2_membrane"/>
    <property type="match status" value="2"/>
</dbReference>
<dbReference type="InterPro" id="IPR043926">
    <property type="entry name" value="ABCG_dom"/>
</dbReference>
<dbReference type="PANTHER" id="PTHR48041">
    <property type="entry name" value="ABC TRANSPORTER G FAMILY MEMBER 28"/>
    <property type="match status" value="1"/>
</dbReference>
<feature type="transmembrane region" description="Helical" evidence="10">
    <location>
        <begin position="447"/>
        <end position="468"/>
    </location>
</feature>